<keyword evidence="2" id="KW-0812">Transmembrane</keyword>
<keyword evidence="5" id="KW-1185">Reference proteome</keyword>
<dbReference type="Proteomes" id="UP001165065">
    <property type="component" value="Unassembled WGS sequence"/>
</dbReference>
<feature type="region of interest" description="Disordered" evidence="1">
    <location>
        <begin position="372"/>
        <end position="429"/>
    </location>
</feature>
<feature type="region of interest" description="Disordered" evidence="1">
    <location>
        <begin position="258"/>
        <end position="340"/>
    </location>
</feature>
<dbReference type="AlphaFoldDB" id="A0A9W7GG85"/>
<protein>
    <recommendedName>
        <fullName evidence="3">START domain-containing protein</fullName>
    </recommendedName>
</protein>
<dbReference type="PANTHER" id="PTHR12136">
    <property type="entry name" value="ENHANCED DISEASE RESISTANCE-RELATED"/>
    <property type="match status" value="1"/>
</dbReference>
<feature type="compositionally biased region" description="Acidic residues" evidence="1">
    <location>
        <begin position="289"/>
        <end position="301"/>
    </location>
</feature>
<dbReference type="InterPro" id="IPR023393">
    <property type="entry name" value="START-like_dom_sf"/>
</dbReference>
<feature type="domain" description="START" evidence="3">
    <location>
        <begin position="532"/>
        <end position="665"/>
    </location>
</feature>
<keyword evidence="2" id="KW-1133">Transmembrane helix</keyword>
<feature type="compositionally biased region" description="Basic residues" evidence="1">
    <location>
        <begin position="328"/>
        <end position="339"/>
    </location>
</feature>
<dbReference type="Pfam" id="PF01852">
    <property type="entry name" value="START"/>
    <property type="match status" value="1"/>
</dbReference>
<feature type="region of interest" description="Disordered" evidence="1">
    <location>
        <begin position="97"/>
        <end position="127"/>
    </location>
</feature>
<evidence type="ECO:0000313" key="4">
    <source>
        <dbReference type="EMBL" id="GMI43647.1"/>
    </source>
</evidence>
<dbReference type="OrthoDB" id="9970435at2759"/>
<dbReference type="InterPro" id="IPR002913">
    <property type="entry name" value="START_lipid-bd_dom"/>
</dbReference>
<dbReference type="PROSITE" id="PS50848">
    <property type="entry name" value="START"/>
    <property type="match status" value="1"/>
</dbReference>
<keyword evidence="2" id="KW-0472">Membrane</keyword>
<comment type="caution">
    <text evidence="4">The sequence shown here is derived from an EMBL/GenBank/DDBJ whole genome shotgun (WGS) entry which is preliminary data.</text>
</comment>
<dbReference type="EMBL" id="BRYA01000196">
    <property type="protein sequence ID" value="GMI43647.1"/>
    <property type="molecule type" value="Genomic_DNA"/>
</dbReference>
<dbReference type="Gene3D" id="2.30.29.30">
    <property type="entry name" value="Pleckstrin-homology domain (PH domain)/Phosphotyrosine-binding domain (PTB)"/>
    <property type="match status" value="1"/>
</dbReference>
<dbReference type="Pfam" id="PF07059">
    <property type="entry name" value="EDR2_C"/>
    <property type="match status" value="1"/>
</dbReference>
<dbReference type="GO" id="GO:0008289">
    <property type="term" value="F:lipid binding"/>
    <property type="evidence" value="ECO:0007669"/>
    <property type="project" value="InterPro"/>
</dbReference>
<feature type="compositionally biased region" description="Polar residues" evidence="1">
    <location>
        <begin position="396"/>
        <end position="412"/>
    </location>
</feature>
<organism evidence="4 5">
    <name type="scientific">Triparma columacea</name>
    <dbReference type="NCBI Taxonomy" id="722753"/>
    <lineage>
        <taxon>Eukaryota</taxon>
        <taxon>Sar</taxon>
        <taxon>Stramenopiles</taxon>
        <taxon>Ochrophyta</taxon>
        <taxon>Bolidophyceae</taxon>
        <taxon>Parmales</taxon>
        <taxon>Triparmaceae</taxon>
        <taxon>Triparma</taxon>
    </lineage>
</organism>
<accession>A0A9W7GG85</accession>
<feature type="compositionally biased region" description="Low complexity" evidence="1">
    <location>
        <begin position="114"/>
        <end position="124"/>
    </location>
</feature>
<feature type="compositionally biased region" description="Polar residues" evidence="1">
    <location>
        <begin position="699"/>
        <end position="717"/>
    </location>
</feature>
<evidence type="ECO:0000259" key="3">
    <source>
        <dbReference type="PROSITE" id="PS50848"/>
    </source>
</evidence>
<gene>
    <name evidence="4" type="ORF">TrCOL_g6388</name>
</gene>
<evidence type="ECO:0000256" key="2">
    <source>
        <dbReference type="SAM" id="Phobius"/>
    </source>
</evidence>
<dbReference type="CDD" id="cd00177">
    <property type="entry name" value="START"/>
    <property type="match status" value="1"/>
</dbReference>
<sequence length="1010" mass="111214">MEGTEADDGSVVLLEGWLHKKTPRFSNPPLHKLYPPRYFLMTPLSLTYFVRPSDVSPKGVVDLTSLDVVPGGGGGKMRRDRRRLFRIGEVQVIGTGRYFDEGPGGPTDLRYERPNSSSTRPSSNKGEGRTLYAFKIQWYYENMNLETDPSTVNKDPIILSETTLNQSDPNLVRLRTNRARKQRRKQRMITSAKVAGLTAGAVTVGVLTAGAGLVAGLGFVGVSSLLGVGVGGAGRAYKRKGDRDITNATELVAGLSVNQNDGSVKSDGEDEIDEGEDGSLGSPSSVAGEDSDEEGDTDDEDGRFGSMRMRSSSAGESGESPSKEERKGKKKKKKGKRRYERGSYVTVGGYDKEQLERWRIEVRDATENNKRIESSFFSLPPRPSSPSTPTSPNRSHFGSSPHTPLSRQSFVPSHSRKSSHGSSTNPRNYRRINKVSEYIIKSRWKIVDVSNLPGGGGMAGLRVYEEDSDREKVVARSSTPLKTSVVLSATPMNAFMCTMSCGLIQDGMVPTDPKEPFDPFQGDAGTGNKAFRVIETLDSHSDIIHLFFRPLYLFPSWTTPRDFCLLRYWRLDDDGSYVICYDSVVHPDCRESDSHVRGEMHAVYTIAPRREGEMAQNQSSGDVGIDVTSSQGSFSTPGSEIAECLLTQIVQVDPRGWVPTSGGSRVRGYAEAFGVEALNHILDIRDTLDNERFVNVGVDNSTQNLSPSPVPKSGSTFDDQEDDGEARNENDIGDLWIDSDNSLSDFASPGEAKKRAKNDITIESFPPPLPKTFWGDAAVSTFNVRGKTYKTDKKKIKADKKALFRFFACDMVESDAPLMKGMCGHPTQRVMQALQREKEGVEGACPPFVVCVNIALPGPPFYHAVFYYAVDDISMIDGSDGSEFSKLAQPFFFGESDEFRNKTFKLIPQIVEGNFIVRRAVGSTPAILGTKLKQTYRRHERYFELICDVGSSSVAAGVVRLSIGYARTLVVDMAFLLQGDGEDTLPEKIWGAARASNLEFDSEFPFVKNY</sequence>
<dbReference type="InterPro" id="IPR045096">
    <property type="entry name" value="EDR2-like"/>
</dbReference>
<feature type="transmembrane region" description="Helical" evidence="2">
    <location>
        <begin position="188"/>
        <end position="207"/>
    </location>
</feature>
<feature type="region of interest" description="Disordered" evidence="1">
    <location>
        <begin position="699"/>
        <end position="759"/>
    </location>
</feature>
<feature type="compositionally biased region" description="Acidic residues" evidence="1">
    <location>
        <begin position="268"/>
        <end position="277"/>
    </location>
</feature>
<name>A0A9W7GG85_9STRA</name>
<dbReference type="Gene3D" id="3.30.530.20">
    <property type="match status" value="1"/>
</dbReference>
<dbReference type="SUPFAM" id="SSF50729">
    <property type="entry name" value="PH domain-like"/>
    <property type="match status" value="1"/>
</dbReference>
<reference evidence="5" key="1">
    <citation type="journal article" date="2023" name="Commun. Biol.">
        <title>Genome analysis of Parmales, the sister group of diatoms, reveals the evolutionary specialization of diatoms from phago-mixotrophs to photoautotrophs.</title>
        <authorList>
            <person name="Ban H."/>
            <person name="Sato S."/>
            <person name="Yoshikawa S."/>
            <person name="Yamada K."/>
            <person name="Nakamura Y."/>
            <person name="Ichinomiya M."/>
            <person name="Sato N."/>
            <person name="Blanc-Mathieu R."/>
            <person name="Endo H."/>
            <person name="Kuwata A."/>
            <person name="Ogata H."/>
        </authorList>
    </citation>
    <scope>NUCLEOTIDE SEQUENCE [LARGE SCALE GENOMIC DNA]</scope>
</reference>
<dbReference type="PANTHER" id="PTHR12136:SF41">
    <property type="entry name" value="PLECKSTRIN HOMOLOGY (PH) AND LIPID-BINDING START DOMAINS-CONTAINING PROTEIN"/>
    <property type="match status" value="1"/>
</dbReference>
<proteinExistence type="predicted"/>
<feature type="compositionally biased region" description="Low complexity" evidence="1">
    <location>
        <begin position="304"/>
        <end position="320"/>
    </location>
</feature>
<dbReference type="InterPro" id="IPR009769">
    <property type="entry name" value="EDR2_C"/>
</dbReference>
<evidence type="ECO:0000256" key="1">
    <source>
        <dbReference type="SAM" id="MobiDB-lite"/>
    </source>
</evidence>
<dbReference type="InterPro" id="IPR011993">
    <property type="entry name" value="PH-like_dom_sf"/>
</dbReference>
<evidence type="ECO:0000313" key="5">
    <source>
        <dbReference type="Proteomes" id="UP001165065"/>
    </source>
</evidence>
<dbReference type="SUPFAM" id="SSF55961">
    <property type="entry name" value="Bet v1-like"/>
    <property type="match status" value="1"/>
</dbReference>